<organism evidence="2 3">
    <name type="scientific">Arthrobotrys conoides</name>
    <dbReference type="NCBI Taxonomy" id="74498"/>
    <lineage>
        <taxon>Eukaryota</taxon>
        <taxon>Fungi</taxon>
        <taxon>Dikarya</taxon>
        <taxon>Ascomycota</taxon>
        <taxon>Pezizomycotina</taxon>
        <taxon>Orbiliomycetes</taxon>
        <taxon>Orbiliales</taxon>
        <taxon>Orbiliaceae</taxon>
        <taxon>Arthrobotrys</taxon>
    </lineage>
</organism>
<evidence type="ECO:0000313" key="2">
    <source>
        <dbReference type="EMBL" id="KAK6521899.1"/>
    </source>
</evidence>
<feature type="compositionally biased region" description="Gly residues" evidence="1">
    <location>
        <begin position="55"/>
        <end position="78"/>
    </location>
</feature>
<dbReference type="Proteomes" id="UP001307849">
    <property type="component" value="Unassembled WGS sequence"/>
</dbReference>
<feature type="compositionally biased region" description="Gly residues" evidence="1">
    <location>
        <begin position="93"/>
        <end position="103"/>
    </location>
</feature>
<evidence type="ECO:0000313" key="3">
    <source>
        <dbReference type="Proteomes" id="UP001307849"/>
    </source>
</evidence>
<evidence type="ECO:0000256" key="1">
    <source>
        <dbReference type="SAM" id="MobiDB-lite"/>
    </source>
</evidence>
<dbReference type="AlphaFoldDB" id="A0AAN8NUD4"/>
<gene>
    <name evidence="2" type="ORF">TWF506_002102</name>
</gene>
<dbReference type="EMBL" id="JAVHJM010000001">
    <property type="protein sequence ID" value="KAK6521899.1"/>
    <property type="molecule type" value="Genomic_DNA"/>
</dbReference>
<reference evidence="2 3" key="1">
    <citation type="submission" date="2019-10" db="EMBL/GenBank/DDBJ databases">
        <authorList>
            <person name="Palmer J.M."/>
        </authorList>
    </citation>
    <scope>NUCLEOTIDE SEQUENCE [LARGE SCALE GENOMIC DNA]</scope>
    <source>
        <strain evidence="2 3">TWF506</strain>
    </source>
</reference>
<name>A0AAN8NUD4_9PEZI</name>
<feature type="region of interest" description="Disordered" evidence="1">
    <location>
        <begin position="55"/>
        <end position="110"/>
    </location>
</feature>
<protein>
    <submittedName>
        <fullName evidence="2">Uncharacterized protein</fullName>
    </submittedName>
</protein>
<accession>A0AAN8NUD4</accession>
<keyword evidence="3" id="KW-1185">Reference proteome</keyword>
<feature type="compositionally biased region" description="Low complexity" evidence="1">
    <location>
        <begin position="79"/>
        <end position="92"/>
    </location>
</feature>
<sequence length="110" mass="9928">MKAARTTPQWGYLQALAVVWVEDLASGSRNAASWASPADTTALSPFLLLASNSRGSGGAGSGGGSGGAAGSGGAGAGSSGASASSGGACASSGGAGASSGGAGVTAYSKK</sequence>
<comment type="caution">
    <text evidence="2">The sequence shown here is derived from an EMBL/GenBank/DDBJ whole genome shotgun (WGS) entry which is preliminary data.</text>
</comment>
<proteinExistence type="predicted"/>